<feature type="domain" description="Fe2OG dioxygenase" evidence="4">
    <location>
        <begin position="98"/>
        <end position="190"/>
    </location>
</feature>
<dbReference type="InterPro" id="IPR044861">
    <property type="entry name" value="IPNS-like_FE2OG_OXY"/>
</dbReference>
<reference evidence="5 6" key="1">
    <citation type="journal article" date="2021" name="Comput. Struct. Biotechnol. J.">
        <title>De novo genome assembly of the potent medicinal plant Rehmannia glutinosa using nanopore technology.</title>
        <authorList>
            <person name="Ma L."/>
            <person name="Dong C."/>
            <person name="Song C."/>
            <person name="Wang X."/>
            <person name="Zheng X."/>
            <person name="Niu Y."/>
            <person name="Chen S."/>
            <person name="Feng W."/>
        </authorList>
    </citation>
    <scope>NUCLEOTIDE SEQUENCE [LARGE SCALE GENOMIC DNA]</scope>
    <source>
        <strain evidence="5">DH-2019</strain>
    </source>
</reference>
<organism evidence="5 6">
    <name type="scientific">Rehmannia glutinosa</name>
    <name type="common">Chinese foxglove</name>
    <dbReference type="NCBI Taxonomy" id="99300"/>
    <lineage>
        <taxon>Eukaryota</taxon>
        <taxon>Viridiplantae</taxon>
        <taxon>Streptophyta</taxon>
        <taxon>Embryophyta</taxon>
        <taxon>Tracheophyta</taxon>
        <taxon>Spermatophyta</taxon>
        <taxon>Magnoliopsida</taxon>
        <taxon>eudicotyledons</taxon>
        <taxon>Gunneridae</taxon>
        <taxon>Pentapetalae</taxon>
        <taxon>asterids</taxon>
        <taxon>lamiids</taxon>
        <taxon>Lamiales</taxon>
        <taxon>Orobanchaceae</taxon>
        <taxon>Rehmannieae</taxon>
        <taxon>Rehmannia</taxon>
    </lineage>
</organism>
<dbReference type="SUPFAM" id="SSF51197">
    <property type="entry name" value="Clavaminate synthase-like"/>
    <property type="match status" value="1"/>
</dbReference>
<evidence type="ECO:0000256" key="1">
    <source>
        <dbReference type="ARBA" id="ARBA00022723"/>
    </source>
</evidence>
<dbReference type="InterPro" id="IPR050295">
    <property type="entry name" value="Plant_2OG-oxidoreductases"/>
</dbReference>
<evidence type="ECO:0000313" key="6">
    <source>
        <dbReference type="Proteomes" id="UP001318860"/>
    </source>
</evidence>
<sequence length="237" mass="27927">MVEKQKHGRAGDDYEGYGNDLVLFENQPLDWTDRLYLLVSPEDRQKLNYWPENPESFRYVLREYIARLKQIQEQLLKSIAMSLSLPEDCFLNQFGERSTMYARFNYYPPCSRPDLVFGLKPHADGSGITILLQDKEVKGLQLLKDDKWFWVPIMPDALLIMSNGILKSPIHRAVTNSETERNTLAMFYSPDPEKEIEPLEELVDDERPRLFTKVRNYPDTYFHFYQRGKRPINAVRI</sequence>
<evidence type="ECO:0000313" key="5">
    <source>
        <dbReference type="EMBL" id="KAK6151689.1"/>
    </source>
</evidence>
<evidence type="ECO:0000256" key="2">
    <source>
        <dbReference type="ARBA" id="ARBA00023004"/>
    </source>
</evidence>
<comment type="caution">
    <text evidence="5">The sequence shown here is derived from an EMBL/GenBank/DDBJ whole genome shotgun (WGS) entry which is preliminary data.</text>
</comment>
<keyword evidence="1 3" id="KW-0479">Metal-binding</keyword>
<dbReference type="InterPro" id="IPR027443">
    <property type="entry name" value="IPNS-like_sf"/>
</dbReference>
<evidence type="ECO:0000256" key="3">
    <source>
        <dbReference type="RuleBase" id="RU003682"/>
    </source>
</evidence>
<dbReference type="Pfam" id="PF03171">
    <property type="entry name" value="2OG-FeII_Oxy"/>
    <property type="match status" value="1"/>
</dbReference>
<comment type="similarity">
    <text evidence="3">Belongs to the iron/ascorbate-dependent oxidoreductase family.</text>
</comment>
<accession>A0ABR0WWY9</accession>
<keyword evidence="6" id="KW-1185">Reference proteome</keyword>
<proteinExistence type="inferred from homology"/>
<dbReference type="PROSITE" id="PS51471">
    <property type="entry name" value="FE2OG_OXY"/>
    <property type="match status" value="1"/>
</dbReference>
<protein>
    <recommendedName>
        <fullName evidence="4">Fe2OG dioxygenase domain-containing protein</fullName>
    </recommendedName>
</protein>
<dbReference type="Gene3D" id="2.60.120.330">
    <property type="entry name" value="B-lactam Antibiotic, Isopenicillin N Synthase, Chain"/>
    <property type="match status" value="1"/>
</dbReference>
<keyword evidence="3" id="KW-0560">Oxidoreductase</keyword>
<dbReference type="InterPro" id="IPR005123">
    <property type="entry name" value="Oxoglu/Fe-dep_dioxygenase_dom"/>
</dbReference>
<dbReference type="Proteomes" id="UP001318860">
    <property type="component" value="Unassembled WGS sequence"/>
</dbReference>
<name>A0ABR0WWY9_REHGL</name>
<gene>
    <name evidence="5" type="ORF">DH2020_014324</name>
</gene>
<keyword evidence="2 3" id="KW-0408">Iron</keyword>
<evidence type="ECO:0000259" key="4">
    <source>
        <dbReference type="PROSITE" id="PS51471"/>
    </source>
</evidence>
<dbReference type="PANTHER" id="PTHR47991">
    <property type="entry name" value="OXOGLUTARATE/IRON-DEPENDENT DIOXYGENASE"/>
    <property type="match status" value="1"/>
</dbReference>
<dbReference type="EMBL" id="JABTTQ020000007">
    <property type="protein sequence ID" value="KAK6151689.1"/>
    <property type="molecule type" value="Genomic_DNA"/>
</dbReference>